<evidence type="ECO:0000256" key="2">
    <source>
        <dbReference type="ARBA" id="ARBA00007613"/>
    </source>
</evidence>
<dbReference type="SUPFAM" id="SSF56954">
    <property type="entry name" value="Outer membrane efflux proteins (OEP)"/>
    <property type="match status" value="1"/>
</dbReference>
<accession>A0A437PXQ5</accession>
<evidence type="ECO:0000313" key="10">
    <source>
        <dbReference type="Proteomes" id="UP000282832"/>
    </source>
</evidence>
<dbReference type="OrthoDB" id="581172at2"/>
<evidence type="ECO:0000256" key="4">
    <source>
        <dbReference type="ARBA" id="ARBA00022452"/>
    </source>
</evidence>
<keyword evidence="7" id="KW-0998">Cell outer membrane</keyword>
<keyword evidence="4" id="KW-1134">Transmembrane beta strand</keyword>
<dbReference type="GO" id="GO:0015288">
    <property type="term" value="F:porin activity"/>
    <property type="evidence" value="ECO:0007669"/>
    <property type="project" value="TreeGrafter"/>
</dbReference>
<keyword evidence="6" id="KW-0472">Membrane</keyword>
<comment type="caution">
    <text evidence="9">The sequence shown here is derived from an EMBL/GenBank/DDBJ whole genome shotgun (WGS) entry which is preliminary data.</text>
</comment>
<keyword evidence="3" id="KW-0813">Transport</keyword>
<evidence type="ECO:0000256" key="7">
    <source>
        <dbReference type="ARBA" id="ARBA00023237"/>
    </source>
</evidence>
<dbReference type="Pfam" id="PF02321">
    <property type="entry name" value="OEP"/>
    <property type="match status" value="1"/>
</dbReference>
<name>A0A437PXQ5_9BACT</name>
<dbReference type="PANTHER" id="PTHR30026:SF20">
    <property type="entry name" value="OUTER MEMBRANE PROTEIN TOLC"/>
    <property type="match status" value="1"/>
</dbReference>
<keyword evidence="5" id="KW-0812">Transmembrane</keyword>
<organism evidence="9 10">
    <name type="scientific">Sandaracinomonas limnophila</name>
    <dbReference type="NCBI Taxonomy" id="1862386"/>
    <lineage>
        <taxon>Bacteria</taxon>
        <taxon>Pseudomonadati</taxon>
        <taxon>Bacteroidota</taxon>
        <taxon>Cytophagia</taxon>
        <taxon>Cytophagales</taxon>
        <taxon>Flectobacillaceae</taxon>
        <taxon>Sandaracinomonas</taxon>
    </lineage>
</organism>
<dbReference type="InterPro" id="IPR051906">
    <property type="entry name" value="TolC-like"/>
</dbReference>
<dbReference type="EMBL" id="SACY01000001">
    <property type="protein sequence ID" value="RVU26998.1"/>
    <property type="molecule type" value="Genomic_DNA"/>
</dbReference>
<evidence type="ECO:0000256" key="6">
    <source>
        <dbReference type="ARBA" id="ARBA00023136"/>
    </source>
</evidence>
<reference evidence="9 10" key="1">
    <citation type="submission" date="2019-01" db="EMBL/GenBank/DDBJ databases">
        <authorList>
            <person name="Chen W.-M."/>
        </authorList>
    </citation>
    <scope>NUCLEOTIDE SEQUENCE [LARGE SCALE GENOMIC DNA]</scope>
    <source>
        <strain evidence="9 10">FSY-15</strain>
    </source>
</reference>
<evidence type="ECO:0000256" key="3">
    <source>
        <dbReference type="ARBA" id="ARBA00022448"/>
    </source>
</evidence>
<evidence type="ECO:0000256" key="8">
    <source>
        <dbReference type="SAM" id="Coils"/>
    </source>
</evidence>
<sequence length="467" mass="54535">MKKYSLLLFNLLLAAFLYGETKNLSIIQYLEIVKKYHPIYKQSNLTVRRSEEEIRSSRGAFDPIFTHYYSKKSFDGKVYYAYSSPELTIPTWFGTEFSIGTENYEGLKVDPTKTFGASSFIGVSIPLAKDFLIDKRRAALNQAKMMNKMSLQEQKIVLNNLLFEASNAYWEWLKAFQITETIQQTLQISENRFQLVKKSFELGERPAIDTLEAFTQVQFYQNYKQGAVLNFQKNQILLSSFLWNERGENILLEENIIPETDINNQKAWQGFDINLPFLIEKAEELHPEIRSYDFKLGSLQIEKQLKFQNLLPKINLDYQQLNPGNQFTNIFNENSLGKNYIAGLKLELPIPFRFGRAEYSKTKLKIEEEQINQTLKKNSIQVKIKQYHAEFENLKRQVSIQQNLVENYRKLTKSEELRLENGEGSLFMINSRELKTLESLEKMIDTKAKFFKSIYATQWAAGLLAQE</sequence>
<dbReference type="Gene3D" id="1.20.1600.10">
    <property type="entry name" value="Outer membrane efflux proteins (OEP)"/>
    <property type="match status" value="1"/>
</dbReference>
<dbReference type="PANTHER" id="PTHR30026">
    <property type="entry name" value="OUTER MEMBRANE PROTEIN TOLC"/>
    <property type="match status" value="1"/>
</dbReference>
<proteinExistence type="inferred from homology"/>
<gene>
    <name evidence="9" type="ORF">EOJ36_03095</name>
</gene>
<dbReference type="Proteomes" id="UP000282832">
    <property type="component" value="Unassembled WGS sequence"/>
</dbReference>
<dbReference type="RefSeq" id="WP_127802549.1">
    <property type="nucleotide sequence ID" value="NZ_SACY01000001.1"/>
</dbReference>
<evidence type="ECO:0000313" key="9">
    <source>
        <dbReference type="EMBL" id="RVU26998.1"/>
    </source>
</evidence>
<protein>
    <submittedName>
        <fullName evidence="9">TolC family protein</fullName>
    </submittedName>
</protein>
<keyword evidence="10" id="KW-1185">Reference proteome</keyword>
<dbReference type="GO" id="GO:0009279">
    <property type="term" value="C:cell outer membrane"/>
    <property type="evidence" value="ECO:0007669"/>
    <property type="project" value="UniProtKB-SubCell"/>
</dbReference>
<dbReference type="InterPro" id="IPR003423">
    <property type="entry name" value="OMP_efflux"/>
</dbReference>
<evidence type="ECO:0000256" key="1">
    <source>
        <dbReference type="ARBA" id="ARBA00004442"/>
    </source>
</evidence>
<keyword evidence="8" id="KW-0175">Coiled coil</keyword>
<feature type="coiled-coil region" evidence="8">
    <location>
        <begin position="377"/>
        <end position="411"/>
    </location>
</feature>
<dbReference type="GO" id="GO:1990281">
    <property type="term" value="C:efflux pump complex"/>
    <property type="evidence" value="ECO:0007669"/>
    <property type="project" value="TreeGrafter"/>
</dbReference>
<comment type="similarity">
    <text evidence="2">Belongs to the outer membrane factor (OMF) (TC 1.B.17) family.</text>
</comment>
<evidence type="ECO:0000256" key="5">
    <source>
        <dbReference type="ARBA" id="ARBA00022692"/>
    </source>
</evidence>
<comment type="subcellular location">
    <subcellularLocation>
        <location evidence="1">Cell outer membrane</location>
    </subcellularLocation>
</comment>
<dbReference type="AlphaFoldDB" id="A0A437PXQ5"/>
<dbReference type="GO" id="GO:0015562">
    <property type="term" value="F:efflux transmembrane transporter activity"/>
    <property type="evidence" value="ECO:0007669"/>
    <property type="project" value="InterPro"/>
</dbReference>